<dbReference type="PANTHER" id="PTHR11820:SF90">
    <property type="entry name" value="FLUTATHIONE S-TRANSFERASE"/>
    <property type="match status" value="1"/>
</dbReference>
<dbReference type="InterPro" id="IPR036663">
    <property type="entry name" value="Fumarylacetoacetase_C_sf"/>
</dbReference>
<feature type="domain" description="Fumarylacetoacetase-like C-terminal" evidence="2">
    <location>
        <begin position="78"/>
        <end position="283"/>
    </location>
</feature>
<dbReference type="FunFam" id="3.90.850.10:FF:000005">
    <property type="entry name" value="FAA hydrolase family protein"/>
    <property type="match status" value="1"/>
</dbReference>
<protein>
    <submittedName>
        <fullName evidence="3">2-keto-4-pentenoate hydratase/2-oxohepta-3-ene-1,7-dioic acid hydratase</fullName>
    </submittedName>
</protein>
<proteinExistence type="predicted"/>
<name>A0A1N7RPE2_9BURK</name>
<keyword evidence="1" id="KW-0479">Metal-binding</keyword>
<dbReference type="Pfam" id="PF01557">
    <property type="entry name" value="FAA_hydrolase"/>
    <property type="match status" value="1"/>
</dbReference>
<sequence>MAIARDDTPEARLRRRRGARLPDWRAARFAARYTRRFIAAHAAHIKKTENGMSYVFAPAPQVAVPVAGSSEQFAVRRIYCVGRNYEAHAREMGHDPDREPPFFFTKPADAVLYVAPGATGEFPYPSQSSNVHFEMELVAAIGKGGKDIPAASALDHVYGYALGLDMTRRDLQAEAKKMGRPWDTAKGFDHSAPLGPIHPAATVGHVGNGAIWLSVNGERKQSSDVSQLIWSVAETVAYLSTLFELQPGDLIFTGTPEGVGAVVRGDLMKGGVDGLGELAVRVV</sequence>
<keyword evidence="4" id="KW-1185">Reference proteome</keyword>
<dbReference type="Gene3D" id="3.90.850.10">
    <property type="entry name" value="Fumarylacetoacetase-like, C-terminal domain"/>
    <property type="match status" value="1"/>
</dbReference>
<dbReference type="SUPFAM" id="SSF56529">
    <property type="entry name" value="FAH"/>
    <property type="match status" value="1"/>
</dbReference>
<reference evidence="3 4" key="1">
    <citation type="submission" date="2016-12" db="EMBL/GenBank/DDBJ databases">
        <authorList>
            <person name="Song W.-J."/>
            <person name="Kurnit D.M."/>
        </authorList>
    </citation>
    <scope>NUCLEOTIDE SEQUENCE [LARGE SCALE GENOMIC DNA]</scope>
    <source>
        <strain evidence="3 4">STM7296</strain>
    </source>
</reference>
<evidence type="ECO:0000313" key="4">
    <source>
        <dbReference type="Proteomes" id="UP000187012"/>
    </source>
</evidence>
<gene>
    <name evidence="3" type="ORF">BN2475_100039</name>
</gene>
<dbReference type="Proteomes" id="UP000187012">
    <property type="component" value="Unassembled WGS sequence"/>
</dbReference>
<dbReference type="GO" id="GO:0018773">
    <property type="term" value="F:acetylpyruvate hydrolase activity"/>
    <property type="evidence" value="ECO:0007669"/>
    <property type="project" value="TreeGrafter"/>
</dbReference>
<dbReference type="PANTHER" id="PTHR11820">
    <property type="entry name" value="ACYLPYRUVASE"/>
    <property type="match status" value="1"/>
</dbReference>
<evidence type="ECO:0000259" key="2">
    <source>
        <dbReference type="Pfam" id="PF01557"/>
    </source>
</evidence>
<dbReference type="GO" id="GO:0046872">
    <property type="term" value="F:metal ion binding"/>
    <property type="evidence" value="ECO:0007669"/>
    <property type="project" value="UniProtKB-KW"/>
</dbReference>
<accession>A0A1N7RPE2</accession>
<evidence type="ECO:0000313" key="3">
    <source>
        <dbReference type="EMBL" id="SIT36929.1"/>
    </source>
</evidence>
<evidence type="ECO:0000256" key="1">
    <source>
        <dbReference type="ARBA" id="ARBA00022723"/>
    </source>
</evidence>
<dbReference type="STRING" id="1247936.BN2475_100039"/>
<dbReference type="AlphaFoldDB" id="A0A1N7RPE2"/>
<organism evidence="3 4">
    <name type="scientific">Paraburkholderia ribeironis</name>
    <dbReference type="NCBI Taxonomy" id="1247936"/>
    <lineage>
        <taxon>Bacteria</taxon>
        <taxon>Pseudomonadati</taxon>
        <taxon>Pseudomonadota</taxon>
        <taxon>Betaproteobacteria</taxon>
        <taxon>Burkholderiales</taxon>
        <taxon>Burkholderiaceae</taxon>
        <taxon>Paraburkholderia</taxon>
    </lineage>
</organism>
<dbReference type="EMBL" id="CYGX02000010">
    <property type="protein sequence ID" value="SIT36929.1"/>
    <property type="molecule type" value="Genomic_DNA"/>
</dbReference>
<dbReference type="InterPro" id="IPR011234">
    <property type="entry name" value="Fumarylacetoacetase-like_C"/>
</dbReference>